<protein>
    <recommendedName>
        <fullName evidence="4">Cytokinin riboside 5'-monophosphate phosphoribohydrolase</fullName>
    </recommendedName>
</protein>
<accession>A0AAP0LIS5</accession>
<dbReference type="Gene3D" id="3.40.50.450">
    <property type="match status" value="1"/>
</dbReference>
<sequence length="708" mass="81444">MVGQLASSVQTLAMTIEKGKFPSQPVSNPKGVQKQVPVHHSSMERSKLSRPCEKKKKSTTKWRCRIFETWTWRITANSSGVIACRSVHKNTSWYCGGRTYPGRQVFFPVDFIVIDTQPIQDSRKHIPIILGRPFLATADAHIQCRTENMQLSFGNMTMELNIFNIAKQPHNADDGIVDVDLIEALVDNIFISNLSDDPLQTCLTHFGLDFDIDRSVDEVNALLDSAPSMDTNKWKSRVEQLAPSEKKIIPSSESPPKLELKPLPNTLEYAFLGEESTLPEFDLEFKDKKGTENVVADHLSRLHFDTIMETLPLNESFPDEQLMSVEVLPWCQRMGSITRRIMMPLNLILVVEIFDVWGIDCMGPFPPSFGYQYILVAVDYVSKWVEAIPCRTNYHKAIKKFNFDMRQASSERRLQLVELEEIRNDAYENAKIYKQRMKVFHDKQIMRKSFTPGQKVLLFNSRLHLFPELVSYVEGLERQLRDIERSVYDIQLELEFVTPVKWWITVLRDNQNALLTIYKAQSERMRLLMRNNIPADIRWLINAKVRLAVYKKLDGKPTSTHRGRSSHFWTGSQVLGIIPRVLKPLGNLSDSPTGEELVVSGDLATLEALITLASWAHLYIHQKPIGLLNVNNFYDGFIAFLNHAIKNYFIPSNAKKFFICAHTVNELLDLLQAYKPEPDPWTFVLEHPNNDRNSSRSKKYKLYLTLRL</sequence>
<dbReference type="Gene3D" id="3.30.420.10">
    <property type="entry name" value="Ribonuclease H-like superfamily/Ribonuclease H"/>
    <property type="match status" value="1"/>
</dbReference>
<dbReference type="InterPro" id="IPR031100">
    <property type="entry name" value="LOG_fam"/>
</dbReference>
<evidence type="ECO:0000256" key="1">
    <source>
        <dbReference type="SAM" id="MobiDB-lite"/>
    </source>
</evidence>
<dbReference type="InterPro" id="IPR052160">
    <property type="entry name" value="Gypsy_RT_Integrase-like"/>
</dbReference>
<dbReference type="AlphaFoldDB" id="A0AAP0LIS5"/>
<evidence type="ECO:0000313" key="3">
    <source>
        <dbReference type="Proteomes" id="UP001428341"/>
    </source>
</evidence>
<dbReference type="EMBL" id="JBCGBO010000025">
    <property type="protein sequence ID" value="KAK9174822.1"/>
    <property type="molecule type" value="Genomic_DNA"/>
</dbReference>
<dbReference type="GO" id="GO:0003676">
    <property type="term" value="F:nucleic acid binding"/>
    <property type="evidence" value="ECO:0007669"/>
    <property type="project" value="InterPro"/>
</dbReference>
<dbReference type="InterPro" id="IPR036397">
    <property type="entry name" value="RNaseH_sf"/>
</dbReference>
<dbReference type="Pfam" id="PF03641">
    <property type="entry name" value="Lysine_decarbox"/>
    <property type="match status" value="1"/>
</dbReference>
<proteinExistence type="predicted"/>
<dbReference type="Proteomes" id="UP001428341">
    <property type="component" value="Unassembled WGS sequence"/>
</dbReference>
<evidence type="ECO:0000313" key="2">
    <source>
        <dbReference type="EMBL" id="KAK9174822.1"/>
    </source>
</evidence>
<dbReference type="Gene3D" id="2.40.70.10">
    <property type="entry name" value="Acid Proteases"/>
    <property type="match status" value="1"/>
</dbReference>
<feature type="compositionally biased region" description="Basic and acidic residues" evidence="1">
    <location>
        <begin position="41"/>
        <end position="52"/>
    </location>
</feature>
<dbReference type="SUPFAM" id="SSF102405">
    <property type="entry name" value="MCP/YpsA-like"/>
    <property type="match status" value="1"/>
</dbReference>
<name>A0AAP0LIS5_9ROSI</name>
<organism evidence="2 3">
    <name type="scientific">Citrus x changshan-huyou</name>
    <dbReference type="NCBI Taxonomy" id="2935761"/>
    <lineage>
        <taxon>Eukaryota</taxon>
        <taxon>Viridiplantae</taxon>
        <taxon>Streptophyta</taxon>
        <taxon>Embryophyta</taxon>
        <taxon>Tracheophyta</taxon>
        <taxon>Spermatophyta</taxon>
        <taxon>Magnoliopsida</taxon>
        <taxon>eudicotyledons</taxon>
        <taxon>Gunneridae</taxon>
        <taxon>Pentapetalae</taxon>
        <taxon>rosids</taxon>
        <taxon>malvids</taxon>
        <taxon>Sapindales</taxon>
        <taxon>Rutaceae</taxon>
        <taxon>Aurantioideae</taxon>
        <taxon>Citrus</taxon>
    </lineage>
</organism>
<dbReference type="SUPFAM" id="SSF53098">
    <property type="entry name" value="Ribonuclease H-like"/>
    <property type="match status" value="1"/>
</dbReference>
<evidence type="ECO:0008006" key="4">
    <source>
        <dbReference type="Google" id="ProtNLM"/>
    </source>
</evidence>
<feature type="region of interest" description="Disordered" evidence="1">
    <location>
        <begin position="20"/>
        <end position="54"/>
    </location>
</feature>
<dbReference type="InterPro" id="IPR012337">
    <property type="entry name" value="RNaseH-like_sf"/>
</dbReference>
<dbReference type="PANTHER" id="PTHR47266">
    <property type="entry name" value="ENDONUCLEASE-RELATED"/>
    <property type="match status" value="1"/>
</dbReference>
<comment type="caution">
    <text evidence="2">The sequence shown here is derived from an EMBL/GenBank/DDBJ whole genome shotgun (WGS) entry which is preliminary data.</text>
</comment>
<gene>
    <name evidence="2" type="ORF">WN944_026826</name>
</gene>
<dbReference type="InterPro" id="IPR021109">
    <property type="entry name" value="Peptidase_aspartic_dom_sf"/>
</dbReference>
<keyword evidence="3" id="KW-1185">Reference proteome</keyword>
<reference evidence="2 3" key="1">
    <citation type="submission" date="2024-05" db="EMBL/GenBank/DDBJ databases">
        <title>Haplotype-resolved chromosome-level genome assembly of Huyou (Citrus changshanensis).</title>
        <authorList>
            <person name="Miao C."/>
            <person name="Chen W."/>
            <person name="Wu Y."/>
            <person name="Wang L."/>
            <person name="Zhao S."/>
            <person name="Grierson D."/>
            <person name="Xu C."/>
            <person name="Chen K."/>
        </authorList>
    </citation>
    <scope>NUCLEOTIDE SEQUENCE [LARGE SCALE GENOMIC DNA]</scope>
    <source>
        <strain evidence="2">01-14</strain>
        <tissue evidence="2">Leaf</tissue>
    </source>
</reference>